<sequence length="137" mass="16061">LTSKLLQDLFCRDFLTPLEQTDVFYSLKVDHITLSKYAHMIDSANLHDDLDVVTSVYLPETSFTISQPSFDQQILNPNEAILNLSTNYSEKRRIKFHGRIYRFFNHQGNYSKHANNLSKYVDYTSITCRFFYTNSNT</sequence>
<accession>A0A820L1F7</accession>
<reference evidence="1" key="1">
    <citation type="submission" date="2021-02" db="EMBL/GenBank/DDBJ databases">
        <authorList>
            <person name="Nowell W R."/>
        </authorList>
    </citation>
    <scope>NUCLEOTIDE SEQUENCE</scope>
</reference>
<proteinExistence type="predicted"/>
<name>A0A820L1F7_9BILA</name>
<organism evidence="1 2">
    <name type="scientific">Adineta steineri</name>
    <dbReference type="NCBI Taxonomy" id="433720"/>
    <lineage>
        <taxon>Eukaryota</taxon>
        <taxon>Metazoa</taxon>
        <taxon>Spiralia</taxon>
        <taxon>Gnathifera</taxon>
        <taxon>Rotifera</taxon>
        <taxon>Eurotatoria</taxon>
        <taxon>Bdelloidea</taxon>
        <taxon>Adinetida</taxon>
        <taxon>Adinetidae</taxon>
        <taxon>Adineta</taxon>
    </lineage>
</organism>
<comment type="caution">
    <text evidence="1">The sequence shown here is derived from an EMBL/GenBank/DDBJ whole genome shotgun (WGS) entry which is preliminary data.</text>
</comment>
<dbReference type="AlphaFoldDB" id="A0A820L1F7"/>
<protein>
    <submittedName>
        <fullName evidence="1">Uncharacterized protein</fullName>
    </submittedName>
</protein>
<evidence type="ECO:0000313" key="2">
    <source>
        <dbReference type="Proteomes" id="UP000663881"/>
    </source>
</evidence>
<feature type="non-terminal residue" evidence="1">
    <location>
        <position position="1"/>
    </location>
</feature>
<evidence type="ECO:0000313" key="1">
    <source>
        <dbReference type="EMBL" id="CAF4348928.1"/>
    </source>
</evidence>
<dbReference type="Proteomes" id="UP000663881">
    <property type="component" value="Unassembled WGS sequence"/>
</dbReference>
<dbReference type="EMBL" id="CAJOAY010021488">
    <property type="protein sequence ID" value="CAF4348928.1"/>
    <property type="molecule type" value="Genomic_DNA"/>
</dbReference>
<gene>
    <name evidence="1" type="ORF">OKA104_LOCUS48696</name>
</gene>